<dbReference type="InterPro" id="IPR036554">
    <property type="entry name" value="GHMP_kinase_C_sf"/>
</dbReference>
<evidence type="ECO:0000256" key="2">
    <source>
        <dbReference type="ARBA" id="ARBA00012052"/>
    </source>
</evidence>
<evidence type="ECO:0000259" key="11">
    <source>
        <dbReference type="Pfam" id="PF00288"/>
    </source>
</evidence>
<dbReference type="PANTHER" id="PTHR43527">
    <property type="entry name" value="4-DIPHOSPHOCYTIDYL-2-C-METHYL-D-ERYTHRITOL KINASE, CHLOROPLASTIC"/>
    <property type="match status" value="1"/>
</dbReference>
<evidence type="ECO:0000256" key="1">
    <source>
        <dbReference type="ARBA" id="ARBA00009684"/>
    </source>
</evidence>
<dbReference type="GO" id="GO:0050515">
    <property type="term" value="F:4-(cytidine 5'-diphospho)-2-C-methyl-D-erythritol kinase activity"/>
    <property type="evidence" value="ECO:0007669"/>
    <property type="project" value="UniProtKB-EC"/>
</dbReference>
<dbReference type="InterPro" id="IPR014721">
    <property type="entry name" value="Ribsml_uS5_D2-typ_fold_subgr"/>
</dbReference>
<dbReference type="NCBIfam" id="NF011202">
    <property type="entry name" value="PRK14608.1"/>
    <property type="match status" value="1"/>
</dbReference>
<feature type="active site" evidence="10">
    <location>
        <position position="144"/>
    </location>
</feature>
<feature type="active site" evidence="10">
    <location>
        <position position="15"/>
    </location>
</feature>
<evidence type="ECO:0000256" key="5">
    <source>
        <dbReference type="ARBA" id="ARBA00022741"/>
    </source>
</evidence>
<evidence type="ECO:0000256" key="10">
    <source>
        <dbReference type="HAMAP-Rule" id="MF_00061"/>
    </source>
</evidence>
<dbReference type="RefSeq" id="WP_287277942.1">
    <property type="nucleotide sequence ID" value="NZ_JAMYMY010000016.1"/>
</dbReference>
<sequence>METDIGSRTWHAPAKINLALHVTGRRADGYHLIESLAVFTRFGDRVEVALADSDDFTVSGRYAPEVPLDAGNLVLKARDALRGEAGPHKTPPVAIKLEKNLPVASGVGGGSSDAAAVLRGLVQAWGLDIDGAGLARIGLSLGADVPMCLAARPLVARGIGDELSMVPDVSALGLVLVNPGMPVSTADVFAALSRHDNEPLPPLPRGIDFHSLRNWLELTRNDLQPAALAIQPAIGRALSWLDKAGSGFSRMSGSGATCFGLFETGNVAKRAAAEIRGRQPDWFVAATRSIASEGADGQN</sequence>
<evidence type="ECO:0000313" key="14">
    <source>
        <dbReference type="Proteomes" id="UP001464387"/>
    </source>
</evidence>
<dbReference type="Proteomes" id="UP001464387">
    <property type="component" value="Unassembled WGS sequence"/>
</dbReference>
<comment type="caution">
    <text evidence="13">The sequence shown here is derived from an EMBL/GenBank/DDBJ whole genome shotgun (WGS) entry which is preliminary data.</text>
</comment>
<dbReference type="EMBL" id="JAMYPJ010000013">
    <property type="protein sequence ID" value="MER8933595.1"/>
    <property type="molecule type" value="Genomic_DNA"/>
</dbReference>
<feature type="domain" description="GHMP kinase N-terminal" evidence="11">
    <location>
        <begin position="72"/>
        <end position="149"/>
    </location>
</feature>
<evidence type="ECO:0000256" key="3">
    <source>
        <dbReference type="ARBA" id="ARBA00017473"/>
    </source>
</evidence>
<dbReference type="InterPro" id="IPR020568">
    <property type="entry name" value="Ribosomal_Su5_D2-typ_SF"/>
</dbReference>
<accession>A0ABV1YEK9</accession>
<reference evidence="13 14" key="1">
    <citation type="journal article" date="2024" name="Proc. Natl. Acad. Sci. U.S.A.">
        <title>The evolutionary genomics of adaptation to stress in wild rhizobium bacteria.</title>
        <authorList>
            <person name="Kehlet-Delgado H."/>
            <person name="Montoya A.P."/>
            <person name="Jensen K.T."/>
            <person name="Wendlandt C.E."/>
            <person name="Dexheimer C."/>
            <person name="Roberts M."/>
            <person name="Torres Martinez L."/>
            <person name="Friesen M.L."/>
            <person name="Griffitts J.S."/>
            <person name="Porter S.S."/>
        </authorList>
    </citation>
    <scope>NUCLEOTIDE SEQUENCE [LARGE SCALE GENOMIC DNA]</scope>
    <source>
        <strain evidence="13 14">M0729</strain>
    </source>
</reference>
<keyword evidence="7 10" id="KW-0067">ATP-binding</keyword>
<dbReference type="PANTHER" id="PTHR43527:SF2">
    <property type="entry name" value="4-DIPHOSPHOCYTIDYL-2-C-METHYL-D-ERYTHRITOL KINASE, CHLOROPLASTIC"/>
    <property type="match status" value="1"/>
</dbReference>
<protein>
    <recommendedName>
        <fullName evidence="3 10">4-diphosphocytidyl-2-C-methyl-D-erythritol kinase</fullName>
        <shortName evidence="10">CMK</shortName>
        <ecNumber evidence="2 10">2.7.1.148</ecNumber>
    </recommendedName>
    <alternativeName>
        <fullName evidence="9 10">4-(cytidine-5'-diphospho)-2-C-methyl-D-erythritol kinase</fullName>
    </alternativeName>
</protein>
<dbReference type="Gene3D" id="3.30.70.890">
    <property type="entry name" value="GHMP kinase, C-terminal domain"/>
    <property type="match status" value="1"/>
</dbReference>
<dbReference type="SUPFAM" id="SSF54211">
    <property type="entry name" value="Ribosomal protein S5 domain 2-like"/>
    <property type="match status" value="1"/>
</dbReference>
<dbReference type="PIRSF" id="PIRSF010376">
    <property type="entry name" value="IspE"/>
    <property type="match status" value="1"/>
</dbReference>
<proteinExistence type="inferred from homology"/>
<evidence type="ECO:0000259" key="12">
    <source>
        <dbReference type="Pfam" id="PF08544"/>
    </source>
</evidence>
<dbReference type="InterPro" id="IPR013750">
    <property type="entry name" value="GHMP_kinase_C_dom"/>
</dbReference>
<keyword evidence="8 10" id="KW-0414">Isoprene biosynthesis</keyword>
<dbReference type="InterPro" id="IPR006204">
    <property type="entry name" value="GHMP_kinase_N_dom"/>
</dbReference>
<organism evidence="13 14">
    <name type="scientific">Mesorhizobium opportunistum</name>
    <dbReference type="NCBI Taxonomy" id="593909"/>
    <lineage>
        <taxon>Bacteria</taxon>
        <taxon>Pseudomonadati</taxon>
        <taxon>Pseudomonadota</taxon>
        <taxon>Alphaproteobacteria</taxon>
        <taxon>Hyphomicrobiales</taxon>
        <taxon>Phyllobacteriaceae</taxon>
        <taxon>Mesorhizobium</taxon>
    </lineage>
</organism>
<dbReference type="SUPFAM" id="SSF55060">
    <property type="entry name" value="GHMP Kinase, C-terminal domain"/>
    <property type="match status" value="1"/>
</dbReference>
<dbReference type="Gene3D" id="3.30.230.10">
    <property type="match status" value="1"/>
</dbReference>
<dbReference type="HAMAP" id="MF_00061">
    <property type="entry name" value="IspE"/>
    <property type="match status" value="1"/>
</dbReference>
<evidence type="ECO:0000313" key="13">
    <source>
        <dbReference type="EMBL" id="MER8933595.1"/>
    </source>
</evidence>
<keyword evidence="5 10" id="KW-0547">Nucleotide-binding</keyword>
<dbReference type="EC" id="2.7.1.148" evidence="2 10"/>
<keyword evidence="14" id="KW-1185">Reference proteome</keyword>
<evidence type="ECO:0000256" key="4">
    <source>
        <dbReference type="ARBA" id="ARBA00022679"/>
    </source>
</evidence>
<feature type="domain" description="GHMP kinase C-terminal" evidence="12">
    <location>
        <begin position="209"/>
        <end position="276"/>
    </location>
</feature>
<evidence type="ECO:0000256" key="7">
    <source>
        <dbReference type="ARBA" id="ARBA00022840"/>
    </source>
</evidence>
<feature type="binding site" evidence="10">
    <location>
        <begin position="102"/>
        <end position="112"/>
    </location>
    <ligand>
        <name>ATP</name>
        <dbReference type="ChEBI" id="CHEBI:30616"/>
    </ligand>
</feature>
<comment type="similarity">
    <text evidence="1 10">Belongs to the GHMP kinase family. IspE subfamily.</text>
</comment>
<evidence type="ECO:0000256" key="9">
    <source>
        <dbReference type="ARBA" id="ARBA00032554"/>
    </source>
</evidence>
<keyword evidence="4 10" id="KW-0808">Transferase</keyword>
<name>A0ABV1YEK9_9HYPH</name>
<evidence type="ECO:0000256" key="6">
    <source>
        <dbReference type="ARBA" id="ARBA00022777"/>
    </source>
</evidence>
<evidence type="ECO:0000256" key="8">
    <source>
        <dbReference type="ARBA" id="ARBA00023229"/>
    </source>
</evidence>
<gene>
    <name evidence="10" type="primary">ispE</name>
    <name evidence="13" type="ORF">NKI33_11525</name>
</gene>
<keyword evidence="6 10" id="KW-0418">Kinase</keyword>
<comment type="pathway">
    <text evidence="10">Isoprenoid biosynthesis; isopentenyl diphosphate biosynthesis via DXP pathway; isopentenyl diphosphate from 1-deoxy-D-xylulose 5-phosphate: step 3/6.</text>
</comment>
<dbReference type="NCBIfam" id="TIGR00154">
    <property type="entry name" value="ispE"/>
    <property type="match status" value="1"/>
</dbReference>
<dbReference type="Pfam" id="PF00288">
    <property type="entry name" value="GHMP_kinases_N"/>
    <property type="match status" value="1"/>
</dbReference>
<comment type="function">
    <text evidence="10">Catalyzes the phosphorylation of the position 2 hydroxy group of 4-diphosphocytidyl-2C-methyl-D-erythritol.</text>
</comment>
<dbReference type="InterPro" id="IPR004424">
    <property type="entry name" value="IspE"/>
</dbReference>
<dbReference type="Pfam" id="PF08544">
    <property type="entry name" value="GHMP_kinases_C"/>
    <property type="match status" value="1"/>
</dbReference>
<comment type="catalytic activity">
    <reaction evidence="10">
        <text>4-CDP-2-C-methyl-D-erythritol + ATP = 4-CDP-2-C-methyl-D-erythritol 2-phosphate + ADP + H(+)</text>
        <dbReference type="Rhea" id="RHEA:18437"/>
        <dbReference type="ChEBI" id="CHEBI:15378"/>
        <dbReference type="ChEBI" id="CHEBI:30616"/>
        <dbReference type="ChEBI" id="CHEBI:57823"/>
        <dbReference type="ChEBI" id="CHEBI:57919"/>
        <dbReference type="ChEBI" id="CHEBI:456216"/>
        <dbReference type="EC" id="2.7.1.148"/>
    </reaction>
</comment>